<dbReference type="EC" id="2.5.1.25" evidence="1"/>
<evidence type="ECO:0000256" key="6">
    <source>
        <dbReference type="SAM" id="MobiDB-lite"/>
    </source>
</evidence>
<gene>
    <name evidence="8" type="ORF">G3A44_08690</name>
</gene>
<feature type="region of interest" description="Disordered" evidence="6">
    <location>
        <begin position="220"/>
        <end position="239"/>
    </location>
</feature>
<dbReference type="RefSeq" id="WP_163457119.1">
    <property type="nucleotide sequence ID" value="NZ_JAAGOH010000008.1"/>
</dbReference>
<dbReference type="PANTHER" id="PTHR21392">
    <property type="entry name" value="TRNA-URIDINE AMINOCARBOXYPROPYLTRANSFERASE 2"/>
    <property type="match status" value="1"/>
</dbReference>
<evidence type="ECO:0000256" key="1">
    <source>
        <dbReference type="ARBA" id="ARBA00012386"/>
    </source>
</evidence>
<evidence type="ECO:0000256" key="5">
    <source>
        <dbReference type="ARBA" id="ARBA00034489"/>
    </source>
</evidence>
<keyword evidence="2" id="KW-0808">Transferase</keyword>
<dbReference type="GO" id="GO:0016432">
    <property type="term" value="F:tRNA-uridine aminocarboxypropyltransferase activity"/>
    <property type="evidence" value="ECO:0007669"/>
    <property type="project" value="UniProtKB-EC"/>
</dbReference>
<comment type="similarity">
    <text evidence="5">Belongs to the TDD superfamily. DTWD2 family.</text>
</comment>
<feature type="domain" description="DTW" evidence="7">
    <location>
        <begin position="12"/>
        <end position="210"/>
    </location>
</feature>
<evidence type="ECO:0000259" key="7">
    <source>
        <dbReference type="SMART" id="SM01144"/>
    </source>
</evidence>
<proteinExistence type="inferred from homology"/>
<sequence>MKNSAASQGPSRRPVCPRCQRPHRTCCCTWVRPVANALPVWVFQHPEEVGQAKGSLTLLALSLQACRVEVAERIDAQALARARDWLGARPRLLYPPAAVASSEAAAGDLESRRELVPPGEGPPTGLLVLDATWRKSRKMLHLSPALAAWPRLSLQAPPDSRYAGLRRAPQPQAQRSTLEATCLALADLSQDARPYAELLAAFGQWCACLAVDFRPVPPRLADAPPTPASQPPVADAGQA</sequence>
<dbReference type="InterPro" id="IPR039262">
    <property type="entry name" value="DTWD2/TAPT"/>
</dbReference>
<dbReference type="PANTHER" id="PTHR21392:SF0">
    <property type="entry name" value="TRNA-URIDINE AMINOCARBOXYPROPYLTRANSFERASE 2"/>
    <property type="match status" value="1"/>
</dbReference>
<keyword evidence="9" id="KW-1185">Reference proteome</keyword>
<accession>A0A7C9TKE7</accession>
<dbReference type="SMART" id="SM01144">
    <property type="entry name" value="DTW"/>
    <property type="match status" value="1"/>
</dbReference>
<evidence type="ECO:0000313" key="8">
    <source>
        <dbReference type="EMBL" id="NDY91265.1"/>
    </source>
</evidence>
<keyword evidence="4" id="KW-0819">tRNA processing</keyword>
<dbReference type="GO" id="GO:0008033">
    <property type="term" value="P:tRNA processing"/>
    <property type="evidence" value="ECO:0007669"/>
    <property type="project" value="UniProtKB-KW"/>
</dbReference>
<evidence type="ECO:0000256" key="2">
    <source>
        <dbReference type="ARBA" id="ARBA00022679"/>
    </source>
</evidence>
<dbReference type="InterPro" id="IPR005636">
    <property type="entry name" value="DTW"/>
</dbReference>
<evidence type="ECO:0000256" key="4">
    <source>
        <dbReference type="ARBA" id="ARBA00022694"/>
    </source>
</evidence>
<dbReference type="Pfam" id="PF03942">
    <property type="entry name" value="DTW"/>
    <property type="match status" value="1"/>
</dbReference>
<feature type="region of interest" description="Disordered" evidence="6">
    <location>
        <begin position="1"/>
        <end position="20"/>
    </location>
</feature>
<keyword evidence="3" id="KW-0949">S-adenosyl-L-methionine</keyword>
<dbReference type="Proteomes" id="UP000484255">
    <property type="component" value="Unassembled WGS sequence"/>
</dbReference>
<organism evidence="8 9">
    <name type="scientific">Ideonella livida</name>
    <dbReference type="NCBI Taxonomy" id="2707176"/>
    <lineage>
        <taxon>Bacteria</taxon>
        <taxon>Pseudomonadati</taxon>
        <taxon>Pseudomonadota</taxon>
        <taxon>Betaproteobacteria</taxon>
        <taxon>Burkholderiales</taxon>
        <taxon>Sphaerotilaceae</taxon>
        <taxon>Ideonella</taxon>
    </lineage>
</organism>
<protein>
    <recommendedName>
        <fullName evidence="1">tRNA-uridine aminocarboxypropyltransferase</fullName>
        <ecNumber evidence="1">2.5.1.25</ecNumber>
    </recommendedName>
</protein>
<evidence type="ECO:0000256" key="3">
    <source>
        <dbReference type="ARBA" id="ARBA00022691"/>
    </source>
</evidence>
<name>A0A7C9TKE7_9BURK</name>
<evidence type="ECO:0000313" key="9">
    <source>
        <dbReference type="Proteomes" id="UP000484255"/>
    </source>
</evidence>
<dbReference type="EMBL" id="JAAGOH010000008">
    <property type="protein sequence ID" value="NDY91265.1"/>
    <property type="molecule type" value="Genomic_DNA"/>
</dbReference>
<comment type="caution">
    <text evidence="8">The sequence shown here is derived from an EMBL/GenBank/DDBJ whole genome shotgun (WGS) entry which is preliminary data.</text>
</comment>
<feature type="compositionally biased region" description="Polar residues" evidence="6">
    <location>
        <begin position="1"/>
        <end position="10"/>
    </location>
</feature>
<dbReference type="AlphaFoldDB" id="A0A7C9TKE7"/>
<reference evidence="8 9" key="1">
    <citation type="submission" date="2020-02" db="EMBL/GenBank/DDBJ databases">
        <title>Ideonella bacterium strain TBM-1.</title>
        <authorList>
            <person name="Chen W.-M."/>
        </authorList>
    </citation>
    <scope>NUCLEOTIDE SEQUENCE [LARGE SCALE GENOMIC DNA]</scope>
    <source>
        <strain evidence="8 9">TBM-1</strain>
    </source>
</reference>